<sequence length="398" mass="45556">MEHLPLELIDLIIDQLPLRDDWKRLALVSRIFLAPTQRRLFVSLELSPSSLEKRSNILFHSPALGRYIHDFSLDLNLEDREVHGPLIRVLRPLTAVRRVTIFGDWYWPHWPRELQKSLTAVLMLPSMRCLGLRCVGVPAALIRYALSSYAEVALQVTQIDHLNRRHKFAKGGGGQSLERLVLASSSPRCTSVHTLMLNAEVMASLGCLQHLELILLQPEEAFMLPNQEGWLDGFDDIFMNCSTSLQYLTIALEQPWAPGRLDFTLPPTLRHLSSLNIQARLSRPDFLPFICSVIIRLPSYTPGLEFLTVTLDELMFVSRVARDGDRETDVDDALLQLPNFQQICFNLWPFSCGAEPGIRKMLSRANKAGLVSFDFSGRQMKRDWTWKWQDAPMMYFSQ</sequence>
<name>A0AAD7N841_9AGAR</name>
<dbReference type="AlphaFoldDB" id="A0AAD7N841"/>
<dbReference type="Proteomes" id="UP001215598">
    <property type="component" value="Unassembled WGS sequence"/>
</dbReference>
<gene>
    <name evidence="1" type="ORF">B0H16DRAFT_1460541</name>
</gene>
<evidence type="ECO:0000313" key="1">
    <source>
        <dbReference type="EMBL" id="KAJ7750832.1"/>
    </source>
</evidence>
<dbReference type="EMBL" id="JARKIB010000064">
    <property type="protein sequence ID" value="KAJ7750832.1"/>
    <property type="molecule type" value="Genomic_DNA"/>
</dbReference>
<evidence type="ECO:0000313" key="2">
    <source>
        <dbReference type="Proteomes" id="UP001215598"/>
    </source>
</evidence>
<accession>A0AAD7N841</accession>
<protein>
    <recommendedName>
        <fullName evidence="3">F-box domain-containing protein</fullName>
    </recommendedName>
</protein>
<organism evidence="1 2">
    <name type="scientific">Mycena metata</name>
    <dbReference type="NCBI Taxonomy" id="1033252"/>
    <lineage>
        <taxon>Eukaryota</taxon>
        <taxon>Fungi</taxon>
        <taxon>Dikarya</taxon>
        <taxon>Basidiomycota</taxon>
        <taxon>Agaricomycotina</taxon>
        <taxon>Agaricomycetes</taxon>
        <taxon>Agaricomycetidae</taxon>
        <taxon>Agaricales</taxon>
        <taxon>Marasmiineae</taxon>
        <taxon>Mycenaceae</taxon>
        <taxon>Mycena</taxon>
    </lineage>
</organism>
<reference evidence="1" key="1">
    <citation type="submission" date="2023-03" db="EMBL/GenBank/DDBJ databases">
        <title>Massive genome expansion in bonnet fungi (Mycena s.s.) driven by repeated elements and novel gene families across ecological guilds.</title>
        <authorList>
            <consortium name="Lawrence Berkeley National Laboratory"/>
            <person name="Harder C.B."/>
            <person name="Miyauchi S."/>
            <person name="Viragh M."/>
            <person name="Kuo A."/>
            <person name="Thoen E."/>
            <person name="Andreopoulos B."/>
            <person name="Lu D."/>
            <person name="Skrede I."/>
            <person name="Drula E."/>
            <person name="Henrissat B."/>
            <person name="Morin E."/>
            <person name="Kohler A."/>
            <person name="Barry K."/>
            <person name="LaButti K."/>
            <person name="Morin E."/>
            <person name="Salamov A."/>
            <person name="Lipzen A."/>
            <person name="Mereny Z."/>
            <person name="Hegedus B."/>
            <person name="Baldrian P."/>
            <person name="Stursova M."/>
            <person name="Weitz H."/>
            <person name="Taylor A."/>
            <person name="Grigoriev I.V."/>
            <person name="Nagy L.G."/>
            <person name="Martin F."/>
            <person name="Kauserud H."/>
        </authorList>
    </citation>
    <scope>NUCLEOTIDE SEQUENCE</scope>
    <source>
        <strain evidence="1">CBHHK182m</strain>
    </source>
</reference>
<evidence type="ECO:0008006" key="3">
    <source>
        <dbReference type="Google" id="ProtNLM"/>
    </source>
</evidence>
<proteinExistence type="predicted"/>
<comment type="caution">
    <text evidence="1">The sequence shown here is derived from an EMBL/GenBank/DDBJ whole genome shotgun (WGS) entry which is preliminary data.</text>
</comment>
<keyword evidence="2" id="KW-1185">Reference proteome</keyword>